<proteinExistence type="predicted"/>
<dbReference type="Pfam" id="PF17921">
    <property type="entry name" value="Integrase_H2C2"/>
    <property type="match status" value="1"/>
</dbReference>
<dbReference type="RefSeq" id="XP_071926264.1">
    <property type="nucleotide sequence ID" value="XM_072070163.1"/>
</dbReference>
<feature type="domain" description="Tf2-1-like SH3-like" evidence="2">
    <location>
        <begin position="174"/>
        <end position="236"/>
    </location>
</feature>
<dbReference type="InterPro" id="IPR012337">
    <property type="entry name" value="RNaseH-like_sf"/>
</dbReference>
<dbReference type="InterPro" id="IPR041588">
    <property type="entry name" value="Integrase_H2C2"/>
</dbReference>
<dbReference type="SUPFAM" id="SSF53098">
    <property type="entry name" value="Ribonuclease H-like"/>
    <property type="match status" value="1"/>
</dbReference>
<protein>
    <recommendedName>
        <fullName evidence="5">Integrase zinc-binding domain-containing protein</fullName>
    </recommendedName>
</protein>
<evidence type="ECO:0000313" key="3">
    <source>
        <dbReference type="Proteomes" id="UP001652660"/>
    </source>
</evidence>
<dbReference type="Pfam" id="PF24626">
    <property type="entry name" value="SH3_Tf2-1"/>
    <property type="match status" value="1"/>
</dbReference>
<dbReference type="InterPro" id="IPR056924">
    <property type="entry name" value="SH3_Tf2-1"/>
</dbReference>
<evidence type="ECO:0000259" key="2">
    <source>
        <dbReference type="Pfam" id="PF24626"/>
    </source>
</evidence>
<accession>A0ABM4W389</accession>
<dbReference type="GeneID" id="140016597"/>
<reference evidence="3" key="1">
    <citation type="journal article" date="2025" name="Foods">
        <title>Unveiling the Microbial Signatures of Arabica Coffee Cherries: Insights into Ripeness Specific Diversity, Functional Traits, and Implications for Quality and Safety.</title>
        <authorList>
            <consortium name="RefSeq"/>
            <person name="Tenea G.N."/>
            <person name="Cifuentes V."/>
            <person name="Reyes P."/>
            <person name="Cevallos-Vallejos M."/>
        </authorList>
    </citation>
    <scope>NUCLEOTIDE SEQUENCE [LARGE SCALE GENOMIC DNA]</scope>
</reference>
<reference evidence="4" key="2">
    <citation type="submission" date="2025-08" db="UniProtKB">
        <authorList>
            <consortium name="RefSeq"/>
        </authorList>
    </citation>
    <scope>IDENTIFICATION</scope>
    <source>
        <tissue evidence="4">Leaves</tissue>
    </source>
</reference>
<dbReference type="PANTHER" id="PTHR35046:SF9">
    <property type="entry name" value="RNA-DIRECTED DNA POLYMERASE"/>
    <property type="match status" value="1"/>
</dbReference>
<evidence type="ECO:0000313" key="4">
    <source>
        <dbReference type="RefSeq" id="XP_071926264.1"/>
    </source>
</evidence>
<dbReference type="Gene3D" id="3.30.420.10">
    <property type="entry name" value="Ribonuclease H-like superfamily/Ribonuclease H"/>
    <property type="match status" value="1"/>
</dbReference>
<dbReference type="Gene3D" id="1.10.340.70">
    <property type="match status" value="1"/>
</dbReference>
<dbReference type="Proteomes" id="UP001652660">
    <property type="component" value="Chromosome 1e"/>
</dbReference>
<name>A0ABM4W389_COFAR</name>
<dbReference type="InterPro" id="IPR036397">
    <property type="entry name" value="RNaseH_sf"/>
</dbReference>
<evidence type="ECO:0000259" key="1">
    <source>
        <dbReference type="Pfam" id="PF17921"/>
    </source>
</evidence>
<dbReference type="PANTHER" id="PTHR35046">
    <property type="entry name" value="ZINC KNUCKLE (CCHC-TYPE) FAMILY PROTEIN"/>
    <property type="match status" value="1"/>
</dbReference>
<organism evidence="3 4">
    <name type="scientific">Coffea arabica</name>
    <name type="common">Arabian coffee</name>
    <dbReference type="NCBI Taxonomy" id="13443"/>
    <lineage>
        <taxon>Eukaryota</taxon>
        <taxon>Viridiplantae</taxon>
        <taxon>Streptophyta</taxon>
        <taxon>Embryophyta</taxon>
        <taxon>Tracheophyta</taxon>
        <taxon>Spermatophyta</taxon>
        <taxon>Magnoliopsida</taxon>
        <taxon>eudicotyledons</taxon>
        <taxon>Gunneridae</taxon>
        <taxon>Pentapetalae</taxon>
        <taxon>asterids</taxon>
        <taxon>lamiids</taxon>
        <taxon>Gentianales</taxon>
        <taxon>Rubiaceae</taxon>
        <taxon>Ixoroideae</taxon>
        <taxon>Gardenieae complex</taxon>
        <taxon>Bertiereae - Coffeeae clade</taxon>
        <taxon>Coffeeae</taxon>
        <taxon>Coffea</taxon>
    </lineage>
</organism>
<gene>
    <name evidence="4" type="primary">LOC140016597</name>
</gene>
<evidence type="ECO:0008006" key="5">
    <source>
        <dbReference type="Google" id="ProtNLM"/>
    </source>
</evidence>
<sequence length="261" mass="30525">MRTLLVRESHGGGLMGHFGIAKTLMILQEHFFWPRMRSDVERHIERCVTCHQAKSKVHPYGLYTPLPIPHEPWVDLSMDFVLGLPRTRKGHDSIYVVVDRFSKMAHFIPCLKTDDAKHVADLFFREIRVNLDGKNKAAYVRELHTKVRANIEKRTLQYIQSANKRRRKMIFEPGDWVWIHMRKERFPVKRRSKLLPRGDGPFQVLERINDNAYKLELPGEYGVHATFNVSDLSPFHADDEFDLRTNRLQEEGTNEKGLKAA</sequence>
<keyword evidence="3" id="KW-1185">Reference proteome</keyword>
<feature type="domain" description="Integrase zinc-binding" evidence="1">
    <location>
        <begin position="1"/>
        <end position="55"/>
    </location>
</feature>